<feature type="region of interest" description="Disordered" evidence="4">
    <location>
        <begin position="221"/>
        <end position="263"/>
    </location>
</feature>
<evidence type="ECO:0000256" key="1">
    <source>
        <dbReference type="ARBA" id="ARBA00005101"/>
    </source>
</evidence>
<dbReference type="PRINTS" id="PR01270">
    <property type="entry name" value="HDASUPER"/>
</dbReference>
<dbReference type="InterPro" id="IPR003085">
    <property type="entry name" value="AcuC"/>
</dbReference>
<organism evidence="7 8">
    <name type="scientific">Pleodorina starrii</name>
    <dbReference type="NCBI Taxonomy" id="330485"/>
    <lineage>
        <taxon>Eukaryota</taxon>
        <taxon>Viridiplantae</taxon>
        <taxon>Chlorophyta</taxon>
        <taxon>core chlorophytes</taxon>
        <taxon>Chlorophyceae</taxon>
        <taxon>CS clade</taxon>
        <taxon>Chlamydomonadales</taxon>
        <taxon>Volvocaceae</taxon>
        <taxon>Pleodorina</taxon>
    </lineage>
</organism>
<dbReference type="InterPro" id="IPR001845">
    <property type="entry name" value="HTH_ArsR_DNA-bd_dom"/>
</dbReference>
<dbReference type="InterPro" id="IPR036291">
    <property type="entry name" value="NAD(P)-bd_dom_sf"/>
</dbReference>
<dbReference type="InterPro" id="IPR036721">
    <property type="entry name" value="RCK_C_sf"/>
</dbReference>
<protein>
    <recommendedName>
        <fullName evidence="2">Acetoin utilization protein AcuC</fullName>
    </recommendedName>
</protein>
<dbReference type="NCBIfam" id="NF033788">
    <property type="entry name" value="HTH_metalloreg"/>
    <property type="match status" value="1"/>
</dbReference>
<dbReference type="GO" id="GO:0003700">
    <property type="term" value="F:DNA-binding transcription factor activity"/>
    <property type="evidence" value="ECO:0007669"/>
    <property type="project" value="InterPro"/>
</dbReference>
<dbReference type="InterPro" id="IPR000286">
    <property type="entry name" value="HDACs"/>
</dbReference>
<dbReference type="PROSITE" id="PS50987">
    <property type="entry name" value="HTH_ARSR_2"/>
    <property type="match status" value="1"/>
</dbReference>
<dbReference type="InterPro" id="IPR023801">
    <property type="entry name" value="His_deacetylse_dom"/>
</dbReference>
<dbReference type="GO" id="GO:0004407">
    <property type="term" value="F:histone deacetylase activity"/>
    <property type="evidence" value="ECO:0007669"/>
    <property type="project" value="TreeGrafter"/>
</dbReference>
<dbReference type="Gene3D" id="3.30.70.1450">
    <property type="entry name" value="Regulator of K+ conductance, C-terminal domain"/>
    <property type="match status" value="1"/>
</dbReference>
<keyword evidence="8" id="KW-1185">Reference proteome</keyword>
<evidence type="ECO:0000256" key="3">
    <source>
        <dbReference type="ARBA" id="ARBA00022627"/>
    </source>
</evidence>
<dbReference type="GO" id="GO:0006813">
    <property type="term" value="P:potassium ion transport"/>
    <property type="evidence" value="ECO:0007669"/>
    <property type="project" value="InterPro"/>
</dbReference>
<dbReference type="Gene3D" id="1.10.10.10">
    <property type="entry name" value="Winged helix-like DNA-binding domain superfamily/Winged helix DNA-binding domain"/>
    <property type="match status" value="1"/>
</dbReference>
<feature type="domain" description="RCK N-terminal" evidence="6">
    <location>
        <begin position="20"/>
        <end position="136"/>
    </location>
</feature>
<proteinExistence type="predicted"/>
<comment type="caution">
    <text evidence="7">The sequence shown here is derived from an EMBL/GenBank/DDBJ whole genome shotgun (WGS) entry which is preliminary data.</text>
</comment>
<comment type="pathway">
    <text evidence="1">Ketone degradation; acetoin degradation.</text>
</comment>
<dbReference type="Gene3D" id="3.40.800.20">
    <property type="entry name" value="Histone deacetylase domain"/>
    <property type="match status" value="1"/>
</dbReference>
<sequence length="876" mass="92822">MFPSRPGTAPYHHSGRRRPPGTVAVIGLGRFGAALALELMRNGAEVLGIDVDEDVVQELNGQLTTVVRADATQEQVLRQLGVDEFDKVVVGIGSDVQASILVASRLLKFAHPEIWAKAITTPHAEILEQLGVHHVISPEHDMGVRSAHLIQGRVLDFVTIDEGFALIRCPAPEAVQQRPLDTLSIRRTHGVSIVAVRRLGQGWEATEPGTVLYENDQILVTGPTPTSTEPRRGDTKGAGATPARAGPGPEWSNGGVTPATSGPGAPYPTRLFWDPALLEYNFGDHHPMHPSRLEATYRLVQEFGLDRRDNVTVEAPEVAPDEVLNLVHPQHYVDSVRAVSADPTVEVPECGLGTEDTPGYPGVHEASARLVGGTYQGAVAVLAGDAVHAVNFGGGMHHAHAEKASGFCIYNDCAVAVQHLLDQGVRRVAYVDVDGHHGDGTQSIFYDDPRVLTVSLHETGLTLFPGTGFANETGRGEAEGHSVNVAMPTASDDSMWLRAFDAVVPPLLRQFRPEVIVSQHGCDSHFADELTHLRVSVDAQRQTAVALAGLAHELCEGRWIATGGGGYNCYDVVPRSWTHLVGVAAGHPIDVGTAVPQPWRDYVQERYGADAPRVMGDEVDLWWRSWEVGFDPNDETDRTIMATRKEVFPHGGGSHGGGTDVPVPGAARQPVYSDRMGNNDVFAVIADKTRRGILAALKDGERPVGDLVAELGVSQPTVSKHLKILREAGMVSMEAQGQRRLYAVQPEPLAEVTAWVHEVVGGAAHQPAAPTRAPGDAADSGTAGVGVAGPDVVVTAGADGTGTAPEATPGTDVLDAAAVAVPEPAVVPSPEPAVETGPAPAVGGTPARPGRGAGARAVDILSSLSGLRRRTRNPRR</sequence>
<dbReference type="SMART" id="SM00418">
    <property type="entry name" value="HTH_ARSR"/>
    <property type="match status" value="1"/>
</dbReference>
<evidence type="ECO:0000256" key="4">
    <source>
        <dbReference type="SAM" id="MobiDB-lite"/>
    </source>
</evidence>
<dbReference type="SUPFAM" id="SSF51735">
    <property type="entry name" value="NAD(P)-binding Rossmann-fold domains"/>
    <property type="match status" value="1"/>
</dbReference>
<dbReference type="PRINTS" id="PR01272">
    <property type="entry name" value="ACUCPROTEIN"/>
</dbReference>
<name>A0A9W6FB12_9CHLO</name>
<dbReference type="SUPFAM" id="SSF46785">
    <property type="entry name" value="Winged helix' DNA-binding domain"/>
    <property type="match status" value="1"/>
</dbReference>
<dbReference type="Pfam" id="PF00850">
    <property type="entry name" value="Hist_deacetyl"/>
    <property type="match status" value="1"/>
</dbReference>
<dbReference type="Pfam" id="PF02254">
    <property type="entry name" value="TrkA_N"/>
    <property type="match status" value="1"/>
</dbReference>
<evidence type="ECO:0000259" key="6">
    <source>
        <dbReference type="PROSITE" id="PS51201"/>
    </source>
</evidence>
<dbReference type="InterPro" id="IPR003148">
    <property type="entry name" value="RCK_N"/>
</dbReference>
<evidence type="ECO:0000259" key="5">
    <source>
        <dbReference type="PROSITE" id="PS50987"/>
    </source>
</evidence>
<dbReference type="Proteomes" id="UP001165080">
    <property type="component" value="Unassembled WGS sequence"/>
</dbReference>
<dbReference type="InterPro" id="IPR023696">
    <property type="entry name" value="Ureohydrolase_dom_sf"/>
</dbReference>
<keyword evidence="3" id="KW-0006">Acetoin catabolism</keyword>
<feature type="compositionally biased region" description="Basic residues" evidence="4">
    <location>
        <begin position="867"/>
        <end position="876"/>
    </location>
</feature>
<dbReference type="SUPFAM" id="SSF116726">
    <property type="entry name" value="TrkA C-terminal domain-like"/>
    <property type="match status" value="1"/>
</dbReference>
<evidence type="ECO:0000313" key="7">
    <source>
        <dbReference type="EMBL" id="GLC62355.1"/>
    </source>
</evidence>
<dbReference type="PANTHER" id="PTHR10625">
    <property type="entry name" value="HISTONE DEACETYLASE HDAC1-RELATED"/>
    <property type="match status" value="1"/>
</dbReference>
<dbReference type="GO" id="GO:0040029">
    <property type="term" value="P:epigenetic regulation of gene expression"/>
    <property type="evidence" value="ECO:0007669"/>
    <property type="project" value="TreeGrafter"/>
</dbReference>
<dbReference type="CDD" id="cd00090">
    <property type="entry name" value="HTH_ARSR"/>
    <property type="match status" value="1"/>
</dbReference>
<dbReference type="SUPFAM" id="SSF52768">
    <property type="entry name" value="Arginase/deacetylase"/>
    <property type="match status" value="1"/>
</dbReference>
<dbReference type="EMBL" id="BRXU01000063">
    <property type="protein sequence ID" value="GLC62355.1"/>
    <property type="molecule type" value="Genomic_DNA"/>
</dbReference>
<feature type="domain" description="HTH arsR-type" evidence="5">
    <location>
        <begin position="670"/>
        <end position="767"/>
    </location>
</feature>
<dbReference type="PROSITE" id="PS51201">
    <property type="entry name" value="RCK_N"/>
    <property type="match status" value="1"/>
</dbReference>
<feature type="compositionally biased region" description="Low complexity" evidence="4">
    <location>
        <begin position="832"/>
        <end position="866"/>
    </location>
</feature>
<dbReference type="InterPro" id="IPR036388">
    <property type="entry name" value="WH-like_DNA-bd_sf"/>
</dbReference>
<gene>
    <name evidence="7" type="primary">PLESTB003335</name>
    <name evidence="7" type="ORF">PLESTB_001874200</name>
</gene>
<accession>A0A9W6FB12</accession>
<evidence type="ECO:0000256" key="2">
    <source>
        <dbReference type="ARBA" id="ARBA00020218"/>
    </source>
</evidence>
<dbReference type="PANTHER" id="PTHR10625:SF10">
    <property type="entry name" value="HISTONE DEACETYLASE HDAC1"/>
    <property type="match status" value="1"/>
</dbReference>
<feature type="region of interest" description="Disordered" evidence="4">
    <location>
        <begin position="827"/>
        <end position="876"/>
    </location>
</feature>
<dbReference type="InterPro" id="IPR036390">
    <property type="entry name" value="WH_DNA-bd_sf"/>
</dbReference>
<dbReference type="CDD" id="cd09994">
    <property type="entry name" value="HDAC_AcuC_like"/>
    <property type="match status" value="1"/>
</dbReference>
<dbReference type="AlphaFoldDB" id="A0A9W6FB12"/>
<dbReference type="Pfam" id="PF01022">
    <property type="entry name" value="HTH_5"/>
    <property type="match status" value="1"/>
</dbReference>
<dbReference type="GO" id="GO:0045150">
    <property type="term" value="P:acetoin catabolic process"/>
    <property type="evidence" value="ECO:0007669"/>
    <property type="project" value="UniProtKB-KW"/>
</dbReference>
<dbReference type="InterPro" id="IPR037138">
    <property type="entry name" value="His_deacetylse_dom_sf"/>
</dbReference>
<reference evidence="7 8" key="1">
    <citation type="journal article" date="2023" name="Commun. Biol.">
        <title>Reorganization of the ancestral sex-determining regions during the evolution of trioecy in Pleodorina starrii.</title>
        <authorList>
            <person name="Takahashi K."/>
            <person name="Suzuki S."/>
            <person name="Kawai-Toyooka H."/>
            <person name="Yamamoto K."/>
            <person name="Hamaji T."/>
            <person name="Ootsuki R."/>
            <person name="Yamaguchi H."/>
            <person name="Kawachi M."/>
            <person name="Higashiyama T."/>
            <person name="Nozaki H."/>
        </authorList>
    </citation>
    <scope>NUCLEOTIDE SEQUENCE [LARGE SCALE GENOMIC DNA]</scope>
    <source>
        <strain evidence="7 8">NIES-4479</strain>
    </source>
</reference>
<dbReference type="InterPro" id="IPR011991">
    <property type="entry name" value="ArsR-like_HTH"/>
</dbReference>
<evidence type="ECO:0000313" key="8">
    <source>
        <dbReference type="Proteomes" id="UP001165080"/>
    </source>
</evidence>
<dbReference type="Gene3D" id="3.40.50.720">
    <property type="entry name" value="NAD(P)-binding Rossmann-like Domain"/>
    <property type="match status" value="1"/>
</dbReference>
<feature type="compositionally biased region" description="Low complexity" evidence="4">
    <location>
        <begin position="237"/>
        <end position="249"/>
    </location>
</feature>